<dbReference type="InterPro" id="IPR051043">
    <property type="entry name" value="Sulfatase_Mod_Factor_Kinase"/>
</dbReference>
<organism evidence="6 7">
    <name type="scientific">Euzebya pacifica</name>
    <dbReference type="NCBI Taxonomy" id="1608957"/>
    <lineage>
        <taxon>Bacteria</taxon>
        <taxon>Bacillati</taxon>
        <taxon>Actinomycetota</taxon>
        <taxon>Nitriliruptoria</taxon>
        <taxon>Euzebyales</taxon>
    </lineage>
</organism>
<protein>
    <recommendedName>
        <fullName evidence="8">Gamma-glutamyl hercynylcysteine S-oxide synthase</fullName>
    </recommendedName>
</protein>
<proteinExistence type="predicted"/>
<dbReference type="InterPro" id="IPR005532">
    <property type="entry name" value="SUMF_dom"/>
</dbReference>
<keyword evidence="1" id="KW-0560">Oxidoreductase</keyword>
<dbReference type="Gene3D" id="1.20.120.450">
    <property type="entry name" value="dinb family like domain"/>
    <property type="match status" value="1"/>
</dbReference>
<dbReference type="Pfam" id="PF12867">
    <property type="entry name" value="DinB_2"/>
    <property type="match status" value="1"/>
</dbReference>
<keyword evidence="2" id="KW-0408">Iron</keyword>
<sequence>MRDTPTTTTSHADHRRVKARLAAALDNGRRWTYTLLDPLDDEAMHRQFDRIMSPLVWDLGHIGNFEELWLLRGLGDRSQHDPDLDRIYNPFDNPRWTRADLPLLRRPEATEYAADIRADALRLLDAIDLDPDVPLLADGFVYHMVLQHEAQHQETMLQALDLREDPRPGDADELAAVDDPRLQLYLPATARTVRQPRRVDDTDIVTIAGGPFGFGAMRGVDVPLGAGPAAREAAVAAYDNERPHHLVDVPTFAIDRFPATARRYAAFVADDGYREDRWWSPRGIEWRNETGHTAPQGWVATADGGWRIRRFNRIDELDPRELVEHISFFEAEAFAAWCGGRLPSEQEWEKAAAHDPATGTSRPFPWGDAAPGPALANVDRALWGPSLVGSYPQGASALGVEHLLGDSYEWTTSDFEPYPGYTTFPYPEYSEVFFGGDWKVLRGASWATRRGVARTTFRNWDHPYRRQIFSGVRVAYDVDGVGRPATPRRH</sequence>
<keyword evidence="7" id="KW-1185">Reference proteome</keyword>
<evidence type="ECO:0008006" key="8">
    <source>
        <dbReference type="Google" id="ProtNLM"/>
    </source>
</evidence>
<dbReference type="RefSeq" id="WP_114592889.1">
    <property type="nucleotide sequence ID" value="NZ_CP031165.1"/>
</dbReference>
<evidence type="ECO:0000256" key="3">
    <source>
        <dbReference type="ARBA" id="ARBA00037882"/>
    </source>
</evidence>
<accession>A0A346Y266</accession>
<evidence type="ECO:0000259" key="5">
    <source>
        <dbReference type="Pfam" id="PF12867"/>
    </source>
</evidence>
<dbReference type="PANTHER" id="PTHR23150:SF36">
    <property type="entry name" value="HERCYNINE OXYGENASE"/>
    <property type="match status" value="1"/>
</dbReference>
<name>A0A346Y266_9ACTN</name>
<evidence type="ECO:0000259" key="4">
    <source>
        <dbReference type="Pfam" id="PF03781"/>
    </source>
</evidence>
<dbReference type="Proteomes" id="UP000264006">
    <property type="component" value="Chromosome"/>
</dbReference>
<dbReference type="OrthoDB" id="9768004at2"/>
<evidence type="ECO:0000256" key="2">
    <source>
        <dbReference type="ARBA" id="ARBA00023004"/>
    </source>
</evidence>
<gene>
    <name evidence="6" type="ORF">DVS28_a3891</name>
</gene>
<reference evidence="6 7" key="1">
    <citation type="submission" date="2018-09" db="EMBL/GenBank/DDBJ databases">
        <title>Complete genome sequence of Euzebya sp. DY32-46 isolated from seawater of Pacific Ocean.</title>
        <authorList>
            <person name="Xu L."/>
            <person name="Wu Y.-H."/>
            <person name="Xu X.-W."/>
        </authorList>
    </citation>
    <scope>NUCLEOTIDE SEQUENCE [LARGE SCALE GENOMIC DNA]</scope>
    <source>
        <strain evidence="6 7">DY32-46</strain>
    </source>
</reference>
<dbReference type="InterPro" id="IPR024775">
    <property type="entry name" value="DinB-like"/>
</dbReference>
<dbReference type="AlphaFoldDB" id="A0A346Y266"/>
<dbReference type="Pfam" id="PF03781">
    <property type="entry name" value="FGE-sulfatase"/>
    <property type="match status" value="1"/>
</dbReference>
<evidence type="ECO:0000256" key="1">
    <source>
        <dbReference type="ARBA" id="ARBA00023002"/>
    </source>
</evidence>
<dbReference type="SUPFAM" id="SSF56436">
    <property type="entry name" value="C-type lectin-like"/>
    <property type="match status" value="1"/>
</dbReference>
<dbReference type="InterPro" id="IPR042095">
    <property type="entry name" value="SUMF_sf"/>
</dbReference>
<evidence type="ECO:0000313" key="6">
    <source>
        <dbReference type="EMBL" id="AXV08563.1"/>
    </source>
</evidence>
<dbReference type="SUPFAM" id="SSF109854">
    <property type="entry name" value="DinB/YfiT-like putative metalloenzymes"/>
    <property type="match status" value="1"/>
</dbReference>
<dbReference type="Gene3D" id="3.90.1580.10">
    <property type="entry name" value="paralog of FGE (formylglycine-generating enzyme)"/>
    <property type="match status" value="1"/>
</dbReference>
<comment type="pathway">
    <text evidence="3">Amino-acid biosynthesis; ergothioneine biosynthesis.</text>
</comment>
<dbReference type="EMBL" id="CP031165">
    <property type="protein sequence ID" value="AXV08563.1"/>
    <property type="molecule type" value="Genomic_DNA"/>
</dbReference>
<dbReference type="InterPro" id="IPR016187">
    <property type="entry name" value="CTDL_fold"/>
</dbReference>
<feature type="domain" description="Sulfatase-modifying factor enzyme-like" evidence="4">
    <location>
        <begin position="202"/>
        <end position="475"/>
    </location>
</feature>
<dbReference type="PANTHER" id="PTHR23150">
    <property type="entry name" value="SULFATASE MODIFYING FACTOR 1, 2"/>
    <property type="match status" value="1"/>
</dbReference>
<dbReference type="KEGG" id="euz:DVS28_a3891"/>
<evidence type="ECO:0000313" key="7">
    <source>
        <dbReference type="Proteomes" id="UP000264006"/>
    </source>
</evidence>
<dbReference type="InterPro" id="IPR034660">
    <property type="entry name" value="DinB/YfiT-like"/>
</dbReference>
<feature type="domain" description="DinB-like" evidence="5">
    <location>
        <begin position="25"/>
        <end position="156"/>
    </location>
</feature>